<evidence type="ECO:0000259" key="2">
    <source>
        <dbReference type="Pfam" id="PF02932"/>
    </source>
</evidence>
<keyword evidence="3" id="KW-0675">Receptor</keyword>
<reference evidence="3" key="1">
    <citation type="journal article" date="2023" name="G3 (Bethesda)">
        <title>Whole genome assembly and annotation of the endangered Caribbean coral Acropora cervicornis.</title>
        <authorList>
            <person name="Selwyn J.D."/>
            <person name="Vollmer S.V."/>
        </authorList>
    </citation>
    <scope>NUCLEOTIDE SEQUENCE</scope>
    <source>
        <strain evidence="3">K2</strain>
    </source>
</reference>
<protein>
    <submittedName>
        <fullName evidence="3">Glycine receptor subunit alpha-3</fullName>
    </submittedName>
</protein>
<keyword evidence="1" id="KW-0472">Membrane</keyword>
<reference evidence="3" key="2">
    <citation type="journal article" date="2023" name="Science">
        <title>Genomic signatures of disease resistance in endangered staghorn corals.</title>
        <authorList>
            <person name="Vollmer S.V."/>
            <person name="Selwyn J.D."/>
            <person name="Despard B.A."/>
            <person name="Roesel C.L."/>
        </authorList>
    </citation>
    <scope>NUCLEOTIDE SEQUENCE</scope>
    <source>
        <strain evidence="3">K2</strain>
    </source>
</reference>
<evidence type="ECO:0000313" key="4">
    <source>
        <dbReference type="Proteomes" id="UP001249851"/>
    </source>
</evidence>
<dbReference type="PANTHER" id="PTHR18945">
    <property type="entry name" value="NEUROTRANSMITTER GATED ION CHANNEL"/>
    <property type="match status" value="1"/>
</dbReference>
<keyword evidence="4" id="KW-1185">Reference proteome</keyword>
<dbReference type="EMBL" id="JARQWQ010000009">
    <property type="protein sequence ID" value="KAK2569790.1"/>
    <property type="molecule type" value="Genomic_DNA"/>
</dbReference>
<dbReference type="PRINTS" id="PR00253">
    <property type="entry name" value="GABAARECEPTR"/>
</dbReference>
<dbReference type="InterPro" id="IPR036719">
    <property type="entry name" value="Neuro-gated_channel_TM_sf"/>
</dbReference>
<dbReference type="Pfam" id="PF02932">
    <property type="entry name" value="Neur_chan_memb"/>
    <property type="match status" value="1"/>
</dbReference>
<feature type="transmembrane region" description="Helical" evidence="1">
    <location>
        <begin position="103"/>
        <end position="123"/>
    </location>
</feature>
<dbReference type="SUPFAM" id="SSF90112">
    <property type="entry name" value="Neurotransmitter-gated ion-channel transmembrane pore"/>
    <property type="match status" value="1"/>
</dbReference>
<dbReference type="InterPro" id="IPR006029">
    <property type="entry name" value="Neurotrans-gated_channel_TM"/>
</dbReference>
<dbReference type="InterPro" id="IPR006201">
    <property type="entry name" value="Neur_channel"/>
</dbReference>
<dbReference type="InterPro" id="IPR038050">
    <property type="entry name" value="Neuro_actylchol_rec"/>
</dbReference>
<keyword evidence="1" id="KW-0812">Transmembrane</keyword>
<name>A0AAD9QYJ5_ACRCE</name>
<dbReference type="GO" id="GO:0005216">
    <property type="term" value="F:monoatomic ion channel activity"/>
    <property type="evidence" value="ECO:0007669"/>
    <property type="project" value="InterPro"/>
</dbReference>
<dbReference type="InterPro" id="IPR006028">
    <property type="entry name" value="GABAA/Glycine_rcpt"/>
</dbReference>
<organism evidence="3 4">
    <name type="scientific">Acropora cervicornis</name>
    <name type="common">Staghorn coral</name>
    <dbReference type="NCBI Taxonomy" id="6130"/>
    <lineage>
        <taxon>Eukaryota</taxon>
        <taxon>Metazoa</taxon>
        <taxon>Cnidaria</taxon>
        <taxon>Anthozoa</taxon>
        <taxon>Hexacorallia</taxon>
        <taxon>Scleractinia</taxon>
        <taxon>Astrocoeniina</taxon>
        <taxon>Acroporidae</taxon>
        <taxon>Acropora</taxon>
    </lineage>
</organism>
<dbReference type="AlphaFoldDB" id="A0AAD9QYJ5"/>
<dbReference type="Gene3D" id="1.20.58.390">
    <property type="entry name" value="Neurotransmitter-gated ion-channel transmembrane domain"/>
    <property type="match status" value="1"/>
</dbReference>
<accession>A0AAD9QYJ5</accession>
<dbReference type="Proteomes" id="UP001249851">
    <property type="component" value="Unassembled WGS sequence"/>
</dbReference>
<comment type="caution">
    <text evidence="3">The sequence shown here is derived from an EMBL/GenBank/DDBJ whole genome shotgun (WGS) entry which is preliminary data.</text>
</comment>
<keyword evidence="1" id="KW-1133">Transmembrane helix</keyword>
<gene>
    <name evidence="3" type="ORF">P5673_005634</name>
</gene>
<dbReference type="CDD" id="cd19049">
    <property type="entry name" value="LGIC_TM_anion"/>
    <property type="match status" value="1"/>
</dbReference>
<proteinExistence type="predicted"/>
<feature type="transmembrane region" description="Helical" evidence="1">
    <location>
        <begin position="205"/>
        <end position="225"/>
    </location>
</feature>
<sequence length="227" mass="25707">MTEFYVDKESLKVESTMFITGTGTHTAVVAEFQIRRRLQHFIMGFYLPCITCTCASWIQFWMEPRDIAGRASVGTATVLAEIFLLEFSNQGMPKVSYVKAAELFMVVSFTFIFSALVESAVVFKFCDVFRKCKMEDSEGDLDKKRRLSEESNKESSVCDEAVNRSMEAILPSQSEHAWKQPCFDAEQSAKTTKSLGSKIDDGARLCFPLSYAIFTVLYFGLTLYLRP</sequence>
<evidence type="ECO:0000313" key="3">
    <source>
        <dbReference type="EMBL" id="KAK2569790.1"/>
    </source>
</evidence>
<feature type="domain" description="Neurotransmitter-gated ion-channel transmembrane" evidence="2">
    <location>
        <begin position="46"/>
        <end position="126"/>
    </location>
</feature>
<dbReference type="GO" id="GO:0016020">
    <property type="term" value="C:membrane"/>
    <property type="evidence" value="ECO:0007669"/>
    <property type="project" value="InterPro"/>
</dbReference>
<feature type="transmembrane region" description="Helical" evidence="1">
    <location>
        <begin position="41"/>
        <end position="62"/>
    </location>
</feature>
<evidence type="ECO:0000256" key="1">
    <source>
        <dbReference type="SAM" id="Phobius"/>
    </source>
</evidence>
<dbReference type="GO" id="GO:0004888">
    <property type="term" value="F:transmembrane signaling receptor activity"/>
    <property type="evidence" value="ECO:0007669"/>
    <property type="project" value="InterPro"/>
</dbReference>